<keyword evidence="6 10" id="KW-0560">Oxidoreductase</keyword>
<dbReference type="GO" id="GO:0016705">
    <property type="term" value="F:oxidoreductase activity, acting on paired donors, with incorporation or reduction of molecular oxygen"/>
    <property type="evidence" value="ECO:0007669"/>
    <property type="project" value="InterPro"/>
</dbReference>
<dbReference type="GO" id="GO:0005506">
    <property type="term" value="F:iron ion binding"/>
    <property type="evidence" value="ECO:0007669"/>
    <property type="project" value="InterPro"/>
</dbReference>
<sequence length="518" mass="58811">MPFTTLDYAITGSTGLAFFLLYRKRSKPYSPASSLPLPPGPPRWPLIGSMLSLPDSSEPNWIWFTRWANQTGNDIIYFRVLGSDTIVINTREAAVELLEHRWSIYSERPRMIMARDFVGWNRMLGLADYTDQTKIIRRYMHSSISTKAMPDWRPQQEQEAFRFLQKLLRSPENLIAHIRHTAGATVVRLTYGYTPKDQDDGYIKIAELAMEHFSLASTPGTFLVDVFPILKYIPWAPFKRTGREWYNKLSELINVPMDFVHNRMKKGLAEPCFVTKWLEEPGRESEKAMIPGTAASLYAGGADTASWISRLKLICLFKLTIQTVSAISTFFIAILHYPEAQELAQKEIDEVLGKDRLPTFADRASLPYVEALYKEVMRWQPIAPIGVPHRLGMCIPANAMVISNIWYMLRDPKVHQLPETFNPSRFVGSNAEPDPEDVVFGFGRRRCPGVAVAQTSVWLSIALTLAAFNVTPLIGEDGKPVLPSLEYSNTTVTHPKPFQCNIVPRSDKIKETIEEILL</sequence>
<proteinExistence type="inferred from homology"/>
<dbReference type="Gene3D" id="1.10.630.10">
    <property type="entry name" value="Cytochrome P450"/>
    <property type="match status" value="1"/>
</dbReference>
<evidence type="ECO:0008006" key="13">
    <source>
        <dbReference type="Google" id="ProtNLM"/>
    </source>
</evidence>
<evidence type="ECO:0000256" key="9">
    <source>
        <dbReference type="PIRSR" id="PIRSR602401-1"/>
    </source>
</evidence>
<evidence type="ECO:0000256" key="6">
    <source>
        <dbReference type="ARBA" id="ARBA00023002"/>
    </source>
</evidence>
<dbReference type="GO" id="GO:0020037">
    <property type="term" value="F:heme binding"/>
    <property type="evidence" value="ECO:0007669"/>
    <property type="project" value="InterPro"/>
</dbReference>
<evidence type="ECO:0000256" key="2">
    <source>
        <dbReference type="ARBA" id="ARBA00005179"/>
    </source>
</evidence>
<feature type="binding site" description="axial binding residue" evidence="9">
    <location>
        <position position="447"/>
    </location>
    <ligand>
        <name>heme</name>
        <dbReference type="ChEBI" id="CHEBI:30413"/>
    </ligand>
    <ligandPart>
        <name>Fe</name>
        <dbReference type="ChEBI" id="CHEBI:18248"/>
    </ligandPart>
</feature>
<keyword evidence="8 10" id="KW-0503">Monooxygenase</keyword>
<dbReference type="EMBL" id="CAJMWW010000118">
    <property type="protein sequence ID" value="CAE6447099.1"/>
    <property type="molecule type" value="Genomic_DNA"/>
</dbReference>
<evidence type="ECO:0000256" key="4">
    <source>
        <dbReference type="ARBA" id="ARBA00022617"/>
    </source>
</evidence>
<evidence type="ECO:0000313" key="11">
    <source>
        <dbReference type="EMBL" id="CAE6447099.1"/>
    </source>
</evidence>
<protein>
    <recommendedName>
        <fullName evidence="13">O-methylsterigmatocystin oxidoreductase</fullName>
    </recommendedName>
</protein>
<dbReference type="PRINTS" id="PR00463">
    <property type="entry name" value="EP450I"/>
</dbReference>
<keyword evidence="5 9" id="KW-0479">Metal-binding</keyword>
<keyword evidence="7 9" id="KW-0408">Iron</keyword>
<keyword evidence="4 9" id="KW-0349">Heme</keyword>
<evidence type="ECO:0000256" key="7">
    <source>
        <dbReference type="ARBA" id="ARBA00023004"/>
    </source>
</evidence>
<comment type="similarity">
    <text evidence="3 10">Belongs to the cytochrome P450 family.</text>
</comment>
<dbReference type="InterPro" id="IPR036396">
    <property type="entry name" value="Cyt_P450_sf"/>
</dbReference>
<evidence type="ECO:0000256" key="1">
    <source>
        <dbReference type="ARBA" id="ARBA00001971"/>
    </source>
</evidence>
<dbReference type="InterPro" id="IPR050364">
    <property type="entry name" value="Cytochrome_P450_fung"/>
</dbReference>
<dbReference type="Proteomes" id="UP000663841">
    <property type="component" value="Unassembled WGS sequence"/>
</dbReference>
<dbReference type="InterPro" id="IPR002401">
    <property type="entry name" value="Cyt_P450_E_grp-I"/>
</dbReference>
<evidence type="ECO:0000313" key="12">
    <source>
        <dbReference type="Proteomes" id="UP000663841"/>
    </source>
</evidence>
<accession>A0A8H3B3N7</accession>
<dbReference type="GO" id="GO:0004497">
    <property type="term" value="F:monooxygenase activity"/>
    <property type="evidence" value="ECO:0007669"/>
    <property type="project" value="UniProtKB-KW"/>
</dbReference>
<comment type="caution">
    <text evidence="11">The sequence shown here is derived from an EMBL/GenBank/DDBJ whole genome shotgun (WGS) entry which is preliminary data.</text>
</comment>
<dbReference type="AlphaFoldDB" id="A0A8H3B3N7"/>
<dbReference type="PROSITE" id="PS00086">
    <property type="entry name" value="CYTOCHROME_P450"/>
    <property type="match status" value="1"/>
</dbReference>
<evidence type="ECO:0000256" key="3">
    <source>
        <dbReference type="ARBA" id="ARBA00010617"/>
    </source>
</evidence>
<comment type="pathway">
    <text evidence="2">Secondary metabolite biosynthesis.</text>
</comment>
<organism evidence="11 12">
    <name type="scientific">Rhizoctonia solani</name>
    <dbReference type="NCBI Taxonomy" id="456999"/>
    <lineage>
        <taxon>Eukaryota</taxon>
        <taxon>Fungi</taxon>
        <taxon>Dikarya</taxon>
        <taxon>Basidiomycota</taxon>
        <taxon>Agaricomycotina</taxon>
        <taxon>Agaricomycetes</taxon>
        <taxon>Cantharellales</taxon>
        <taxon>Ceratobasidiaceae</taxon>
        <taxon>Rhizoctonia</taxon>
    </lineage>
</organism>
<dbReference type="InterPro" id="IPR001128">
    <property type="entry name" value="Cyt_P450"/>
</dbReference>
<gene>
    <name evidence="11" type="ORF">RDB_LOCUS116184</name>
</gene>
<reference evidence="11" key="1">
    <citation type="submission" date="2021-01" db="EMBL/GenBank/DDBJ databases">
        <authorList>
            <person name="Kaushik A."/>
        </authorList>
    </citation>
    <scope>NUCLEOTIDE SEQUENCE</scope>
    <source>
        <strain evidence="11">AG3-T5</strain>
    </source>
</reference>
<evidence type="ECO:0000256" key="5">
    <source>
        <dbReference type="ARBA" id="ARBA00022723"/>
    </source>
</evidence>
<dbReference type="CDD" id="cd11065">
    <property type="entry name" value="CYP64-like"/>
    <property type="match status" value="1"/>
</dbReference>
<dbReference type="PANTHER" id="PTHR46300:SF7">
    <property type="entry name" value="P450, PUTATIVE (EUROFUNG)-RELATED"/>
    <property type="match status" value="1"/>
</dbReference>
<dbReference type="InterPro" id="IPR017972">
    <property type="entry name" value="Cyt_P450_CS"/>
</dbReference>
<comment type="cofactor">
    <cofactor evidence="1 9">
        <name>heme</name>
        <dbReference type="ChEBI" id="CHEBI:30413"/>
    </cofactor>
</comment>
<evidence type="ECO:0000256" key="10">
    <source>
        <dbReference type="RuleBase" id="RU000461"/>
    </source>
</evidence>
<dbReference type="PANTHER" id="PTHR46300">
    <property type="entry name" value="P450, PUTATIVE (EUROFUNG)-RELATED-RELATED"/>
    <property type="match status" value="1"/>
</dbReference>
<dbReference type="SUPFAM" id="SSF48264">
    <property type="entry name" value="Cytochrome P450"/>
    <property type="match status" value="1"/>
</dbReference>
<dbReference type="Pfam" id="PF00067">
    <property type="entry name" value="p450"/>
    <property type="match status" value="2"/>
</dbReference>
<name>A0A8H3B3N7_9AGAM</name>
<evidence type="ECO:0000256" key="8">
    <source>
        <dbReference type="ARBA" id="ARBA00023033"/>
    </source>
</evidence>